<feature type="transmembrane region" description="Helical" evidence="5">
    <location>
        <begin position="264"/>
        <end position="282"/>
    </location>
</feature>
<dbReference type="PANTHER" id="PTHR37422:SF13">
    <property type="entry name" value="LIPOPOLYSACCHARIDE BIOSYNTHESIS PROTEIN PA4999-RELATED"/>
    <property type="match status" value="1"/>
</dbReference>
<dbReference type="PANTHER" id="PTHR37422">
    <property type="entry name" value="TEICHURONIC ACID BIOSYNTHESIS PROTEIN TUAE"/>
    <property type="match status" value="1"/>
</dbReference>
<feature type="transmembrane region" description="Helical" evidence="5">
    <location>
        <begin position="214"/>
        <end position="233"/>
    </location>
</feature>
<evidence type="ECO:0000313" key="8">
    <source>
        <dbReference type="Proteomes" id="UP001589798"/>
    </source>
</evidence>
<feature type="transmembrane region" description="Helical" evidence="5">
    <location>
        <begin position="289"/>
        <end position="308"/>
    </location>
</feature>
<keyword evidence="2 5" id="KW-0812">Transmembrane</keyword>
<dbReference type="InterPro" id="IPR007016">
    <property type="entry name" value="O-antigen_ligase-rel_domated"/>
</dbReference>
<proteinExistence type="predicted"/>
<dbReference type="Gene3D" id="1.25.40.10">
    <property type="entry name" value="Tetratricopeptide repeat domain"/>
    <property type="match status" value="1"/>
</dbReference>
<protein>
    <submittedName>
        <fullName evidence="7">O-antigen ligase family protein</fullName>
    </submittedName>
</protein>
<keyword evidence="7" id="KW-0436">Ligase</keyword>
<reference evidence="7 8" key="1">
    <citation type="submission" date="2024-09" db="EMBL/GenBank/DDBJ databases">
        <authorList>
            <person name="Sun Q."/>
            <person name="Mori K."/>
        </authorList>
    </citation>
    <scope>NUCLEOTIDE SEQUENCE [LARGE SCALE GENOMIC DNA]</scope>
    <source>
        <strain evidence="7 8">CCM 7706</strain>
    </source>
</reference>
<dbReference type="Proteomes" id="UP001589798">
    <property type="component" value="Unassembled WGS sequence"/>
</dbReference>
<name>A0ABV6CWG7_9SPHN</name>
<feature type="transmembrane region" description="Helical" evidence="5">
    <location>
        <begin position="140"/>
        <end position="158"/>
    </location>
</feature>
<evidence type="ECO:0000313" key="7">
    <source>
        <dbReference type="EMBL" id="MFC0205064.1"/>
    </source>
</evidence>
<dbReference type="SUPFAM" id="SSF48452">
    <property type="entry name" value="TPR-like"/>
    <property type="match status" value="1"/>
</dbReference>
<dbReference type="RefSeq" id="WP_379556204.1">
    <property type="nucleotide sequence ID" value="NZ_JBHUKO010000002.1"/>
</dbReference>
<comment type="caution">
    <text evidence="7">The sequence shown here is derived from an EMBL/GenBank/DDBJ whole genome shotgun (WGS) entry which is preliminary data.</text>
</comment>
<keyword evidence="8" id="KW-1185">Reference proteome</keyword>
<dbReference type="EMBL" id="JBHLWK010000015">
    <property type="protein sequence ID" value="MFC0205064.1"/>
    <property type="molecule type" value="Genomic_DNA"/>
</dbReference>
<feature type="transmembrane region" description="Helical" evidence="5">
    <location>
        <begin position="83"/>
        <end position="101"/>
    </location>
</feature>
<feature type="transmembrane region" description="Helical" evidence="5">
    <location>
        <begin position="54"/>
        <end position="71"/>
    </location>
</feature>
<evidence type="ECO:0000256" key="2">
    <source>
        <dbReference type="ARBA" id="ARBA00022692"/>
    </source>
</evidence>
<feature type="transmembrane region" description="Helical" evidence="5">
    <location>
        <begin position="376"/>
        <end position="398"/>
    </location>
</feature>
<dbReference type="InterPro" id="IPR011990">
    <property type="entry name" value="TPR-like_helical_dom_sf"/>
</dbReference>
<evidence type="ECO:0000256" key="5">
    <source>
        <dbReference type="SAM" id="Phobius"/>
    </source>
</evidence>
<dbReference type="Pfam" id="PF04932">
    <property type="entry name" value="Wzy_C"/>
    <property type="match status" value="1"/>
</dbReference>
<keyword evidence="4 5" id="KW-0472">Membrane</keyword>
<feature type="transmembrane region" description="Helical" evidence="5">
    <location>
        <begin position="240"/>
        <end position="258"/>
    </location>
</feature>
<evidence type="ECO:0000256" key="1">
    <source>
        <dbReference type="ARBA" id="ARBA00004141"/>
    </source>
</evidence>
<evidence type="ECO:0000256" key="3">
    <source>
        <dbReference type="ARBA" id="ARBA00022989"/>
    </source>
</evidence>
<dbReference type="GO" id="GO:0016874">
    <property type="term" value="F:ligase activity"/>
    <property type="evidence" value="ECO:0007669"/>
    <property type="project" value="UniProtKB-KW"/>
</dbReference>
<feature type="transmembrane region" description="Helical" evidence="5">
    <location>
        <begin position="32"/>
        <end position="48"/>
    </location>
</feature>
<comment type="subcellular location">
    <subcellularLocation>
        <location evidence="1">Membrane</location>
        <topology evidence="1">Multi-pass membrane protein</topology>
    </subcellularLocation>
</comment>
<accession>A0ABV6CWG7</accession>
<keyword evidence="3 5" id="KW-1133">Transmembrane helix</keyword>
<dbReference type="InterPro" id="IPR051533">
    <property type="entry name" value="WaaL-like"/>
</dbReference>
<sequence>MADFRQKTGRGKSAKGTGSQILARWTRGDRPALIFVGASLLLGGAGTAYPLLSWILFLLALSAIALVLSRHPWSRLPGVARSGLWLAGSFWLLVLAQAVPLPQGLWANLPGHAVAASVVQAAGLAPWRAWSLAPGRTLESLLDVLPSLAALLLLAVASSRRRISVLRLIVAVGAFNALLGVTQFGAGADTAPIFYGTTHRGVAVGLFVNRNHTAVFLMIAMLLAVLPGVVRLAGRDDGAAVQAARACLVGLMAVGVLATLSRSGVFMLPIALVGAFLLARTRQLRVRDLVLTGVGAAAVMTVLAQTPLAGVLRQRYVSAADDARLDYWANTWLAAREALPLGTGFGTFREVYQTVEPVNQVSPLVVNRAHNDFLEWLLVGGLPAAVLLVATIALAAYWIARARRDATDRLERRTPLAVALAGVLIAGSSLVDYPLHGMAMSMLAGALLGLLGRQSHSKVAPAGNAAPTVPPRWVRMGRIVLVALLALWASAVCWSEHWLRADRPDLAVRFQPLHARAWSAWSSALQTAGDPAAASQAARRALSLSPLDARALRVEGVSRLQTGDAQGAATLLSVGAQLGWRDGVTQLWLAEQGLAAGATGFAVQRLDALLRQRVAFDTVIAVLPPLIAQPEGRHALAEQLGYDPGWRATFFNTAARSRHYALGDLLALLGELRRGPKPPQPHETALVRAYLGKDGRFAEAREVWRASGGRGAIADPGFEEQENFTVATGPYVWQATGMSGVSVRPERASPPLSGRAAAISSSGVASGAVLVQTLALDPGMYRIGFSVLAREPRVARGIGLRLVCLDRAGAAVAALGAEGPQGALPLAWQAGADDLLSASARVAVPPDCAGQRLEITISAQDSGPYSLWIDDATVAALNGS</sequence>
<gene>
    <name evidence="7" type="ORF">ACFFJC_12395</name>
</gene>
<feature type="transmembrane region" description="Helical" evidence="5">
    <location>
        <begin position="165"/>
        <end position="186"/>
    </location>
</feature>
<feature type="domain" description="O-antigen ligase-related" evidence="6">
    <location>
        <begin position="249"/>
        <end position="389"/>
    </location>
</feature>
<organism evidence="7 8">
    <name type="scientific">Novosphingobium soli</name>
    <dbReference type="NCBI Taxonomy" id="574956"/>
    <lineage>
        <taxon>Bacteria</taxon>
        <taxon>Pseudomonadati</taxon>
        <taxon>Pseudomonadota</taxon>
        <taxon>Alphaproteobacteria</taxon>
        <taxon>Sphingomonadales</taxon>
        <taxon>Sphingomonadaceae</taxon>
        <taxon>Novosphingobium</taxon>
    </lineage>
</organism>
<evidence type="ECO:0000259" key="6">
    <source>
        <dbReference type="Pfam" id="PF04932"/>
    </source>
</evidence>
<evidence type="ECO:0000256" key="4">
    <source>
        <dbReference type="ARBA" id="ARBA00023136"/>
    </source>
</evidence>